<organism evidence="1 2">
    <name type="scientific">Allacma fusca</name>
    <dbReference type="NCBI Taxonomy" id="39272"/>
    <lineage>
        <taxon>Eukaryota</taxon>
        <taxon>Metazoa</taxon>
        <taxon>Ecdysozoa</taxon>
        <taxon>Arthropoda</taxon>
        <taxon>Hexapoda</taxon>
        <taxon>Collembola</taxon>
        <taxon>Symphypleona</taxon>
        <taxon>Sminthuridae</taxon>
        <taxon>Allacma</taxon>
    </lineage>
</organism>
<sequence length="139" mass="15398">MGSCRKKQRCGDDYNTGVIPKSSVLKLDASCEGTIAEFPSLVLTVFIENVTNVGLLKKCRLVCRTWNIVATKVLQEKTLVYVDEFSGSSSKDFLTLVANRAIGNSALPSPFEKFRVRASTFSDDCFNRITILTVFPANY</sequence>
<reference evidence="1" key="1">
    <citation type="submission" date="2021-06" db="EMBL/GenBank/DDBJ databases">
        <authorList>
            <person name="Hodson N. C."/>
            <person name="Mongue J. A."/>
            <person name="Jaron S. K."/>
        </authorList>
    </citation>
    <scope>NUCLEOTIDE SEQUENCE</scope>
</reference>
<dbReference type="AlphaFoldDB" id="A0A8J2LVF7"/>
<dbReference type="Proteomes" id="UP000708208">
    <property type="component" value="Unassembled WGS sequence"/>
</dbReference>
<dbReference type="OrthoDB" id="8292335at2759"/>
<gene>
    <name evidence="1" type="ORF">AFUS01_LOCUS39236</name>
</gene>
<evidence type="ECO:0000313" key="2">
    <source>
        <dbReference type="Proteomes" id="UP000708208"/>
    </source>
</evidence>
<protein>
    <recommendedName>
        <fullName evidence="3">F-box domain-containing protein</fullName>
    </recommendedName>
</protein>
<proteinExistence type="predicted"/>
<accession>A0A8J2LVF7</accession>
<evidence type="ECO:0000313" key="1">
    <source>
        <dbReference type="EMBL" id="CAG7829370.1"/>
    </source>
</evidence>
<evidence type="ECO:0008006" key="3">
    <source>
        <dbReference type="Google" id="ProtNLM"/>
    </source>
</evidence>
<keyword evidence="2" id="KW-1185">Reference proteome</keyword>
<name>A0A8J2LVF7_9HEXA</name>
<comment type="caution">
    <text evidence="1">The sequence shown here is derived from an EMBL/GenBank/DDBJ whole genome shotgun (WGS) entry which is preliminary data.</text>
</comment>
<dbReference type="EMBL" id="CAJVCH010551217">
    <property type="protein sequence ID" value="CAG7829370.1"/>
    <property type="molecule type" value="Genomic_DNA"/>
</dbReference>